<comment type="caution">
    <text evidence="2">The sequence shown here is derived from an EMBL/GenBank/DDBJ whole genome shotgun (WGS) entry which is preliminary data.</text>
</comment>
<protein>
    <submittedName>
        <fullName evidence="2">Uncharacterized protein</fullName>
    </submittedName>
</protein>
<gene>
    <name evidence="2" type="ORF">UY25_C0001G0155</name>
</gene>
<feature type="region of interest" description="Disordered" evidence="1">
    <location>
        <begin position="78"/>
        <end position="104"/>
    </location>
</feature>
<evidence type="ECO:0000256" key="1">
    <source>
        <dbReference type="SAM" id="MobiDB-lite"/>
    </source>
</evidence>
<sequence>MAALVRSIQVASNWLGRPLKKMTCTSWIHLHYSKNSFLGKANRKNRKGFRTCAWRAALCAASHKINGIPEKIQSLRSAAVPQNGTASQGGGASLAARGQKISSP</sequence>
<reference evidence="2 3" key="1">
    <citation type="journal article" date="2015" name="Nature">
        <title>rRNA introns, odd ribosomes, and small enigmatic genomes across a large radiation of phyla.</title>
        <authorList>
            <person name="Brown C.T."/>
            <person name="Hug L.A."/>
            <person name="Thomas B.C."/>
            <person name="Sharon I."/>
            <person name="Castelle C.J."/>
            <person name="Singh A."/>
            <person name="Wilkins M.J."/>
            <person name="Williams K.H."/>
            <person name="Banfield J.F."/>
        </authorList>
    </citation>
    <scope>NUCLEOTIDE SEQUENCE [LARGE SCALE GENOMIC DNA]</scope>
</reference>
<evidence type="ECO:0000313" key="3">
    <source>
        <dbReference type="Proteomes" id="UP000034462"/>
    </source>
</evidence>
<accession>A0A837IQD1</accession>
<organism evidence="2 3">
    <name type="scientific">Candidatus Yanofskybacteria bacterium GW2011_GWC1_48_11</name>
    <dbReference type="NCBI Taxonomy" id="1619027"/>
    <lineage>
        <taxon>Bacteria</taxon>
        <taxon>Candidatus Yanofskyibacteriota</taxon>
    </lineage>
</organism>
<dbReference type="EMBL" id="LCPH01000001">
    <property type="protein sequence ID" value="KKU93662.1"/>
    <property type="molecule type" value="Genomic_DNA"/>
</dbReference>
<dbReference type="Proteomes" id="UP000034462">
    <property type="component" value="Unassembled WGS sequence"/>
</dbReference>
<name>A0A837IQD1_9BACT</name>
<evidence type="ECO:0000313" key="2">
    <source>
        <dbReference type="EMBL" id="KKU93662.1"/>
    </source>
</evidence>
<proteinExistence type="predicted"/>
<dbReference type="AlphaFoldDB" id="A0A837IQD1"/>